<dbReference type="STRING" id="717772.THIAE_02680"/>
<feature type="transmembrane region" description="Helical" evidence="5">
    <location>
        <begin position="85"/>
        <end position="104"/>
    </location>
</feature>
<feature type="transmembrane region" description="Helical" evidence="5">
    <location>
        <begin position="334"/>
        <end position="355"/>
    </location>
</feature>
<dbReference type="InterPro" id="IPR036465">
    <property type="entry name" value="vWFA_dom_sf"/>
</dbReference>
<dbReference type="EMBL" id="CP007030">
    <property type="protein sequence ID" value="AHF00830.1"/>
    <property type="molecule type" value="Genomic_DNA"/>
</dbReference>
<evidence type="ECO:0000259" key="6">
    <source>
        <dbReference type="PROSITE" id="PS50234"/>
    </source>
</evidence>
<evidence type="ECO:0000256" key="4">
    <source>
        <dbReference type="ARBA" id="ARBA00023136"/>
    </source>
</evidence>
<dbReference type="SMART" id="SM00327">
    <property type="entry name" value="VWA"/>
    <property type="match status" value="1"/>
</dbReference>
<dbReference type="InterPro" id="IPR002035">
    <property type="entry name" value="VWF_A"/>
</dbReference>
<evidence type="ECO:0000256" key="5">
    <source>
        <dbReference type="SAM" id="Phobius"/>
    </source>
</evidence>
<dbReference type="KEGG" id="tao:THIAE_02680"/>
<organism evidence="7 8">
    <name type="scientific">Thiomicrospira aerophila AL3</name>
    <dbReference type="NCBI Taxonomy" id="717772"/>
    <lineage>
        <taxon>Bacteria</taxon>
        <taxon>Pseudomonadati</taxon>
        <taxon>Pseudomonadota</taxon>
        <taxon>Gammaproteobacteria</taxon>
        <taxon>Thiotrichales</taxon>
        <taxon>Piscirickettsiaceae</taxon>
        <taxon>Thiomicrospira</taxon>
    </lineage>
</organism>
<gene>
    <name evidence="7" type="ORF">THIAE_02680</name>
</gene>
<sequence length="368" mass="41431">MTEFFSLWQDVHWQAAWVLLLVVLWPMVRWLRQQGQARWPWLAEPATQAQPVFYHSKIAAFMATRGDQPVQSPGLIRWLMPLQTLLRTLLVILVLLALAGPFYWQALPQQVRQAEPIRDVTLVVESSVSLVLEDYAENDQPLSRVAVLQQVLDEFVAAMPQHRFSIILYADQAFTLMPMTADRNTVRAELPRLLPYLAGRTDQAMGEAMALAIRTMLADTQRPKDYDPLLVVVSDGLQARSRLSLADVIEYARLNDIAIHTIGLGGQQDLSTRSSGLIYQPLETASLQTLAAETGGQFVAVYDPNALRQAFAQLQLRAREGVVEQGEQWRAVSLAHWPLLLALGVAGLLLLIHVLTHYPLRGWRRGHE</sequence>
<protein>
    <submittedName>
        <fullName evidence="7">von Willebrand factor A</fullName>
    </submittedName>
</protein>
<evidence type="ECO:0000313" key="7">
    <source>
        <dbReference type="EMBL" id="AHF00830.1"/>
    </source>
</evidence>
<dbReference type="SUPFAM" id="SSF53300">
    <property type="entry name" value="vWA-like"/>
    <property type="match status" value="1"/>
</dbReference>
<accession>W0DQE3</accession>
<dbReference type="HOGENOM" id="CLU_767127_0_0_6"/>
<dbReference type="InterPro" id="IPR050768">
    <property type="entry name" value="UPF0353/GerABKA_families"/>
</dbReference>
<dbReference type="Proteomes" id="UP000005380">
    <property type="component" value="Chromosome"/>
</dbReference>
<evidence type="ECO:0000256" key="2">
    <source>
        <dbReference type="ARBA" id="ARBA00022692"/>
    </source>
</evidence>
<keyword evidence="4 5" id="KW-0472">Membrane</keyword>
<keyword evidence="1" id="KW-1003">Cell membrane</keyword>
<proteinExistence type="predicted"/>
<dbReference type="OrthoDB" id="5611235at2"/>
<keyword evidence="2 5" id="KW-0812">Transmembrane</keyword>
<evidence type="ECO:0000313" key="8">
    <source>
        <dbReference type="Proteomes" id="UP000005380"/>
    </source>
</evidence>
<keyword evidence="8" id="KW-1185">Reference proteome</keyword>
<dbReference type="Pfam" id="PF00092">
    <property type="entry name" value="VWA"/>
    <property type="match status" value="1"/>
</dbReference>
<reference evidence="7 8" key="1">
    <citation type="submission" date="2013-12" db="EMBL/GenBank/DDBJ databases">
        <authorList>
            <consortium name="DOE Joint Genome Institute"/>
            <person name="Kappler U."/>
            <person name="Huntemann M."/>
            <person name="Han J."/>
            <person name="Chen A."/>
            <person name="Kyrpides N."/>
            <person name="Mavromatis K."/>
            <person name="Markowitz V."/>
            <person name="Palaniappan K."/>
            <person name="Ivanova N."/>
            <person name="Schaumberg A."/>
            <person name="Pati A."/>
            <person name="Liolios K."/>
            <person name="Nordberg H.P."/>
            <person name="Cantor M.N."/>
            <person name="Hua S.X."/>
            <person name="Woyke T."/>
        </authorList>
    </citation>
    <scope>NUCLEOTIDE SEQUENCE [LARGE SCALE GENOMIC DNA]</scope>
    <source>
        <strain evidence="8">AL2</strain>
    </source>
</reference>
<dbReference type="eggNOG" id="COG2304">
    <property type="taxonomic scope" value="Bacteria"/>
</dbReference>
<evidence type="ECO:0000256" key="3">
    <source>
        <dbReference type="ARBA" id="ARBA00022989"/>
    </source>
</evidence>
<dbReference type="AlphaFoldDB" id="W0DQE3"/>
<dbReference type="PANTHER" id="PTHR22550:SF5">
    <property type="entry name" value="LEUCINE ZIPPER PROTEIN 4"/>
    <property type="match status" value="1"/>
</dbReference>
<dbReference type="RefSeq" id="WP_006459957.1">
    <property type="nucleotide sequence ID" value="NZ_CP007030.1"/>
</dbReference>
<feature type="transmembrane region" description="Helical" evidence="5">
    <location>
        <begin position="12"/>
        <end position="31"/>
    </location>
</feature>
<feature type="domain" description="VWFA" evidence="6">
    <location>
        <begin position="119"/>
        <end position="314"/>
    </location>
</feature>
<name>W0DQE3_9GAMM</name>
<keyword evidence="3 5" id="KW-1133">Transmembrane helix</keyword>
<dbReference type="PANTHER" id="PTHR22550">
    <property type="entry name" value="SPORE GERMINATION PROTEIN"/>
    <property type="match status" value="1"/>
</dbReference>
<dbReference type="Gene3D" id="3.40.50.410">
    <property type="entry name" value="von Willebrand factor, type A domain"/>
    <property type="match status" value="1"/>
</dbReference>
<evidence type="ECO:0000256" key="1">
    <source>
        <dbReference type="ARBA" id="ARBA00022475"/>
    </source>
</evidence>
<dbReference type="InParanoid" id="W0DQE3"/>
<dbReference type="PROSITE" id="PS50234">
    <property type="entry name" value="VWFA"/>
    <property type="match status" value="1"/>
</dbReference>